<dbReference type="PRINTS" id="PR00303">
    <property type="entry name" value="SECYTRNLCASE"/>
</dbReference>
<evidence type="ECO:0000256" key="3">
    <source>
        <dbReference type="ARBA" id="ARBA00022448"/>
    </source>
</evidence>
<evidence type="ECO:0000256" key="5">
    <source>
        <dbReference type="ARBA" id="ARBA00022927"/>
    </source>
</evidence>
<keyword evidence="4 10" id="KW-0812">Transmembrane</keyword>
<evidence type="ECO:0000256" key="1">
    <source>
        <dbReference type="ARBA" id="ARBA00004141"/>
    </source>
</evidence>
<evidence type="ECO:0000256" key="12">
    <source>
        <dbReference type="RuleBase" id="RU003484"/>
    </source>
</evidence>
<dbReference type="GO" id="GO:0043952">
    <property type="term" value="P:protein transport by the Sec complex"/>
    <property type="evidence" value="ECO:0007669"/>
    <property type="project" value="UniProtKB-UniRule"/>
</dbReference>
<evidence type="ECO:0000313" key="14">
    <source>
        <dbReference type="EMBL" id="RZS67167.1"/>
    </source>
</evidence>
<evidence type="ECO:0000256" key="13">
    <source>
        <dbReference type="RuleBase" id="RU004349"/>
    </source>
</evidence>
<comment type="function">
    <text evidence="10 11">The central subunit of the protein translocation channel SecYEG. Consists of two halves formed by TMs 1-5 and 6-10. These two domains form a lateral gate at the front which open onto the bilayer between TMs 2 and 7, and are clamped together by SecE at the back. The channel is closed by both a pore ring composed of hydrophobic SecY resides and a short helix (helix 2A) on the extracellular side of the membrane which forms a plug. The plug probably moves laterally to allow the channel to open. The ring and the pore may move independently.</text>
</comment>
<evidence type="ECO:0000256" key="2">
    <source>
        <dbReference type="ARBA" id="ARBA00005751"/>
    </source>
</evidence>
<dbReference type="AlphaFoldDB" id="A0A4Q7MHI7"/>
<dbReference type="NCBIfam" id="TIGR00967">
    <property type="entry name" value="3a0501s007"/>
    <property type="match status" value="1"/>
</dbReference>
<dbReference type="PROSITE" id="PS00756">
    <property type="entry name" value="SECY_2"/>
    <property type="match status" value="1"/>
</dbReference>
<evidence type="ECO:0000256" key="10">
    <source>
        <dbReference type="HAMAP-Rule" id="MF_01465"/>
    </source>
</evidence>
<feature type="transmembrane region" description="Helical" evidence="10">
    <location>
        <begin position="293"/>
        <end position="311"/>
    </location>
</feature>
<dbReference type="SUPFAM" id="SSF103491">
    <property type="entry name" value="Preprotein translocase SecY subunit"/>
    <property type="match status" value="1"/>
</dbReference>
<evidence type="ECO:0000256" key="8">
    <source>
        <dbReference type="ARBA" id="ARBA00023136"/>
    </source>
</evidence>
<sequence>MQLKIFLANLFLVFNKRHHLKHLRFVKKFIQTLKNIWSIEELRSKILVTLTLVAVYRLGTHIVLPGMNPTLINTAGSGTGIIGLIDAFAGGAFSQASILALGIMPYISASIFMQLMTILYPPFQKLQKEGESGRKKINQYTRYLAVFVTILQANAYVSYLYQTNGPAMIPAFRDLFRISTTVILTGGTLFVMWLSERITDKGLGNGSSVVIMVGILARLPQSIWQEWGAQSAKGGAGLLYFVIMLAVLVAIIMGLIVLIQGVRKIPVQYAKQIVGNRQFGGARQFLPMKVNSAGVMPIIFAQAIMFLPTLLSGFETTKGVAKVFSDHSNYWYMLVYAVMVIGFTFLYTALIFNPKQIADDLKRNNGFIPGVKPGQPTADYIGAVMDKITLPGAVLLAVVGILPGFAQRLGIQPGFSTFFGGTSLLIMVGVILDTLQQIETQLLMRQYDGLMKSGRIQGRQTVSPASSM</sequence>
<feature type="transmembrane region" description="Helical" evidence="10">
    <location>
        <begin position="239"/>
        <end position="259"/>
    </location>
</feature>
<evidence type="ECO:0000256" key="4">
    <source>
        <dbReference type="ARBA" id="ARBA00022692"/>
    </source>
</evidence>
<dbReference type="GO" id="GO:0005886">
    <property type="term" value="C:plasma membrane"/>
    <property type="evidence" value="ECO:0007669"/>
    <property type="project" value="UniProtKB-SubCell"/>
</dbReference>
<dbReference type="EMBL" id="SGXA01000004">
    <property type="protein sequence ID" value="RZS67167.1"/>
    <property type="molecule type" value="Genomic_DNA"/>
</dbReference>
<comment type="subcellular location">
    <subcellularLocation>
        <location evidence="10">Cell membrane</location>
        <topology evidence="10">Multi-pass membrane protein</topology>
    </subcellularLocation>
    <subcellularLocation>
        <location evidence="1 12">Membrane</location>
        <topology evidence="1 12">Multi-pass membrane protein</topology>
    </subcellularLocation>
</comment>
<dbReference type="GO" id="GO:0065002">
    <property type="term" value="P:intracellular protein transmembrane transport"/>
    <property type="evidence" value="ECO:0007669"/>
    <property type="project" value="UniProtKB-UniRule"/>
</dbReference>
<gene>
    <name evidence="10" type="primary">secY</name>
    <name evidence="14" type="ORF">EV199_5553</name>
</gene>
<comment type="caution">
    <text evidence="10">Lacks conserved residue(s) required for the propagation of feature annotation.</text>
</comment>
<keyword evidence="5 10" id="KW-0653">Protein transport</keyword>
<protein>
    <recommendedName>
        <fullName evidence="9 10">Protein translocase subunit SecY</fullName>
    </recommendedName>
</protein>
<feature type="transmembrane region" description="Helical" evidence="10">
    <location>
        <begin position="388"/>
        <end position="406"/>
    </location>
</feature>
<dbReference type="InterPro" id="IPR002208">
    <property type="entry name" value="SecY/SEC61-alpha"/>
</dbReference>
<keyword evidence="7 10" id="KW-0811">Translocation</keyword>
<comment type="caution">
    <text evidence="14">The sequence shown here is derived from an EMBL/GenBank/DDBJ whole genome shotgun (WGS) entry which is preliminary data.</text>
</comment>
<feature type="transmembrane region" description="Helical" evidence="10">
    <location>
        <begin position="140"/>
        <end position="161"/>
    </location>
</feature>
<proteinExistence type="inferred from homology"/>
<name>A0A4Q7MHI7_9BACT</name>
<accession>A0A4Q7MHI7</accession>
<evidence type="ECO:0000256" key="9">
    <source>
        <dbReference type="ARBA" id="ARBA00039733"/>
    </source>
</evidence>
<feature type="transmembrane region" description="Helical" evidence="10">
    <location>
        <begin position="202"/>
        <end position="219"/>
    </location>
</feature>
<dbReference type="PIRSF" id="PIRSF004557">
    <property type="entry name" value="SecY"/>
    <property type="match status" value="1"/>
</dbReference>
<dbReference type="HAMAP" id="MF_01465">
    <property type="entry name" value="SecY"/>
    <property type="match status" value="1"/>
</dbReference>
<feature type="transmembrane region" description="Helical" evidence="10">
    <location>
        <begin position="176"/>
        <end position="195"/>
    </location>
</feature>
<evidence type="ECO:0000256" key="6">
    <source>
        <dbReference type="ARBA" id="ARBA00022989"/>
    </source>
</evidence>
<dbReference type="PROSITE" id="PS00755">
    <property type="entry name" value="SECY_1"/>
    <property type="match status" value="1"/>
</dbReference>
<feature type="transmembrane region" description="Helical" evidence="10">
    <location>
        <begin position="418"/>
        <end position="435"/>
    </location>
</feature>
<keyword evidence="15" id="KW-1185">Reference proteome</keyword>
<dbReference type="InterPro" id="IPR026593">
    <property type="entry name" value="SecY"/>
</dbReference>
<dbReference type="Proteomes" id="UP000293874">
    <property type="component" value="Unassembled WGS sequence"/>
</dbReference>
<organism evidence="14 15">
    <name type="scientific">Pseudobacter ginsenosidimutans</name>
    <dbReference type="NCBI Taxonomy" id="661488"/>
    <lineage>
        <taxon>Bacteria</taxon>
        <taxon>Pseudomonadati</taxon>
        <taxon>Bacteroidota</taxon>
        <taxon>Chitinophagia</taxon>
        <taxon>Chitinophagales</taxon>
        <taxon>Chitinophagaceae</taxon>
        <taxon>Pseudobacter</taxon>
    </lineage>
</organism>
<dbReference type="InterPro" id="IPR030659">
    <property type="entry name" value="SecY_CS"/>
</dbReference>
<keyword evidence="3 10" id="KW-0813">Transport</keyword>
<comment type="subunit">
    <text evidence="10">Component of the Sec protein translocase complex. Heterotrimer consisting of SecY, SecE and SecG subunits. The heterotrimers can form oligomers, although 1 heterotrimer is thought to be able to translocate proteins. Interacts with the ribosome. Interacts with SecDF, and other proteins may be involved. Interacts with SecA.</text>
</comment>
<feature type="transmembrane region" description="Helical" evidence="10">
    <location>
        <begin position="98"/>
        <end position="120"/>
    </location>
</feature>
<dbReference type="FunFam" id="1.10.3370.10:FF:000001">
    <property type="entry name" value="Preprotein translocase subunit SecY"/>
    <property type="match status" value="1"/>
</dbReference>
<keyword evidence="10" id="KW-1003">Cell membrane</keyword>
<evidence type="ECO:0000256" key="11">
    <source>
        <dbReference type="RuleBase" id="RU000537"/>
    </source>
</evidence>
<dbReference type="Pfam" id="PF00344">
    <property type="entry name" value="SecY"/>
    <property type="match status" value="1"/>
</dbReference>
<dbReference type="GO" id="GO:0006605">
    <property type="term" value="P:protein targeting"/>
    <property type="evidence" value="ECO:0007669"/>
    <property type="project" value="UniProtKB-UniRule"/>
</dbReference>
<dbReference type="PANTHER" id="PTHR10906">
    <property type="entry name" value="SECY/SEC61-ALPHA FAMILY MEMBER"/>
    <property type="match status" value="1"/>
</dbReference>
<feature type="transmembrane region" description="Helical" evidence="10">
    <location>
        <begin position="331"/>
        <end position="353"/>
    </location>
</feature>
<evidence type="ECO:0000313" key="15">
    <source>
        <dbReference type="Proteomes" id="UP000293874"/>
    </source>
</evidence>
<dbReference type="InterPro" id="IPR023201">
    <property type="entry name" value="SecY_dom_sf"/>
</dbReference>
<reference evidence="14 15" key="1">
    <citation type="submission" date="2019-02" db="EMBL/GenBank/DDBJ databases">
        <title>Genomic Encyclopedia of Type Strains, Phase IV (KMG-IV): sequencing the most valuable type-strain genomes for metagenomic binning, comparative biology and taxonomic classification.</title>
        <authorList>
            <person name="Goeker M."/>
        </authorList>
    </citation>
    <scope>NUCLEOTIDE SEQUENCE [LARGE SCALE GENOMIC DNA]</scope>
    <source>
        <strain evidence="14 15">DSM 18116</strain>
    </source>
</reference>
<evidence type="ECO:0000256" key="7">
    <source>
        <dbReference type="ARBA" id="ARBA00023010"/>
    </source>
</evidence>
<comment type="similarity">
    <text evidence="2 10 13">Belongs to the SecY/SEC61-alpha family.</text>
</comment>
<keyword evidence="8 10" id="KW-0472">Membrane</keyword>
<dbReference type="Gene3D" id="1.10.3370.10">
    <property type="entry name" value="SecY subunit domain"/>
    <property type="match status" value="1"/>
</dbReference>
<keyword evidence="6 10" id="KW-1133">Transmembrane helix</keyword>